<evidence type="ECO:0000313" key="4">
    <source>
        <dbReference type="EMBL" id="KYH13313.1"/>
    </source>
</evidence>
<keyword evidence="1" id="KW-1133">Transmembrane helix</keyword>
<dbReference type="KEGG" id="skl:C7J89_04505"/>
<dbReference type="AlphaFoldDB" id="A0A151A1X3"/>
<dbReference type="EMBL" id="LUGM01000002">
    <property type="protein sequence ID" value="KYH13313.1"/>
    <property type="molecule type" value="Genomic_DNA"/>
</dbReference>
<feature type="transmembrane region" description="Helical" evidence="1">
    <location>
        <begin position="5"/>
        <end position="27"/>
    </location>
</feature>
<reference evidence="4 5" key="1">
    <citation type="submission" date="2016-02" db="EMBL/GenBank/DDBJ databases">
        <title>Draft genome sequence of hydrocarbon degrading Staphylococcus saprophyticus Strain CNV2, isolated from crude-oil contaminated soil from Noonmati Oil Refinery, Guwahati, Assam, India.</title>
        <authorList>
            <person name="Mukherjee A."/>
            <person name="Chettri B."/>
            <person name="Langpoklakpam J."/>
            <person name="Singh A.K."/>
            <person name="Chattopadhyay D.J."/>
        </authorList>
    </citation>
    <scope>NUCLEOTIDE SEQUENCE [LARGE SCALE GENOMIC DNA]</scope>
    <source>
        <strain evidence="4 5">CNV2</strain>
    </source>
</reference>
<protein>
    <submittedName>
        <fullName evidence="4">Uncharacterized protein</fullName>
    </submittedName>
</protein>
<accession>A0A151A1X3</accession>
<gene>
    <name evidence="4" type="ORF">A0131_00605</name>
    <name evidence="3" type="ORF">K8V85_04725</name>
    <name evidence="2" type="ORF">SKL01_25370</name>
</gene>
<reference evidence="3" key="3">
    <citation type="journal article" date="2021" name="PeerJ">
        <title>Extensive microbial diversity within the chicken gut microbiome revealed by metagenomics and culture.</title>
        <authorList>
            <person name="Gilroy R."/>
            <person name="Ravi A."/>
            <person name="Getino M."/>
            <person name="Pursley I."/>
            <person name="Horton D.L."/>
            <person name="Alikhan N.F."/>
            <person name="Baker D."/>
            <person name="Gharbi K."/>
            <person name="Hall N."/>
            <person name="Watson M."/>
            <person name="Adriaenssens E.M."/>
            <person name="Foster-Nyarko E."/>
            <person name="Jarju S."/>
            <person name="Secka A."/>
            <person name="Antonio M."/>
            <person name="Oren A."/>
            <person name="Chaudhuri R.R."/>
            <person name="La Ragione R."/>
            <person name="Hildebrand F."/>
            <person name="Pallen M.J."/>
        </authorList>
    </citation>
    <scope>NUCLEOTIDE SEQUENCE</scope>
    <source>
        <strain evidence="3">CHK149-3286</strain>
    </source>
</reference>
<keyword evidence="1" id="KW-0472">Membrane</keyword>
<reference evidence="2 6" key="2">
    <citation type="submission" date="2019-07" db="EMBL/GenBank/DDBJ databases">
        <title>Whole genome shotgun sequence of Staphylococcus kloosii NBRC 109624.</title>
        <authorList>
            <person name="Hosoyama A."/>
            <person name="Uohara A."/>
            <person name="Ohji S."/>
            <person name="Ichikawa N."/>
        </authorList>
    </citation>
    <scope>NUCLEOTIDE SEQUENCE [LARGE SCALE GENOMIC DNA]</scope>
    <source>
        <strain evidence="2 6">NBRC 109624</strain>
    </source>
</reference>
<dbReference type="Proteomes" id="UP000321040">
    <property type="component" value="Unassembled WGS sequence"/>
</dbReference>
<dbReference type="OrthoDB" id="2413616at2"/>
<name>A0A151A1X3_9STAP</name>
<evidence type="ECO:0000313" key="2">
    <source>
        <dbReference type="EMBL" id="GEP83359.1"/>
    </source>
</evidence>
<dbReference type="Proteomes" id="UP000075418">
    <property type="component" value="Unassembled WGS sequence"/>
</dbReference>
<comment type="caution">
    <text evidence="4">The sequence shown here is derived from an EMBL/GenBank/DDBJ whole genome shotgun (WGS) entry which is preliminary data.</text>
</comment>
<evidence type="ECO:0000256" key="1">
    <source>
        <dbReference type="SAM" id="Phobius"/>
    </source>
</evidence>
<dbReference type="GeneID" id="69904592"/>
<dbReference type="EMBL" id="BKAQ01000029">
    <property type="protein sequence ID" value="GEP83359.1"/>
    <property type="molecule type" value="Genomic_DNA"/>
</dbReference>
<sequence>MNKNLFSRTVTITIIFGILFFILNYFGQHDRNIPYLVGKSILAALVLGVLYFTLFAMMHTPELKFKFGTTIPIAMLICVIIGGILSALKIAIIAGLVLGVIAGYIWVYIDKRKQGGGPK</sequence>
<evidence type="ECO:0000313" key="6">
    <source>
        <dbReference type="Proteomes" id="UP000321040"/>
    </source>
</evidence>
<organism evidence="4 5">
    <name type="scientific">Staphylococcus kloosii</name>
    <dbReference type="NCBI Taxonomy" id="29384"/>
    <lineage>
        <taxon>Bacteria</taxon>
        <taxon>Bacillati</taxon>
        <taxon>Bacillota</taxon>
        <taxon>Bacilli</taxon>
        <taxon>Bacillales</taxon>
        <taxon>Staphylococcaceae</taxon>
        <taxon>Staphylococcus</taxon>
    </lineage>
</organism>
<keyword evidence="1" id="KW-0812">Transmembrane</keyword>
<feature type="transmembrane region" description="Helical" evidence="1">
    <location>
        <begin position="67"/>
        <end position="84"/>
    </location>
</feature>
<dbReference type="Proteomes" id="UP000706163">
    <property type="component" value="Unassembled WGS sequence"/>
</dbReference>
<feature type="transmembrane region" description="Helical" evidence="1">
    <location>
        <begin position="90"/>
        <end position="109"/>
    </location>
</feature>
<reference evidence="3" key="4">
    <citation type="submission" date="2021-09" db="EMBL/GenBank/DDBJ databases">
        <authorList>
            <person name="Gilroy R."/>
        </authorList>
    </citation>
    <scope>NUCLEOTIDE SEQUENCE</scope>
    <source>
        <strain evidence="3">CHK149-3286</strain>
    </source>
</reference>
<dbReference type="RefSeq" id="WP_061853543.1">
    <property type="nucleotide sequence ID" value="NZ_BKAQ01000029.1"/>
</dbReference>
<evidence type="ECO:0000313" key="5">
    <source>
        <dbReference type="Proteomes" id="UP000075418"/>
    </source>
</evidence>
<proteinExistence type="predicted"/>
<evidence type="ECO:0000313" key="3">
    <source>
        <dbReference type="EMBL" id="HJF67596.1"/>
    </source>
</evidence>
<keyword evidence="6" id="KW-1185">Reference proteome</keyword>
<feature type="transmembrane region" description="Helical" evidence="1">
    <location>
        <begin position="33"/>
        <end position="55"/>
    </location>
</feature>
<dbReference type="EMBL" id="DYVT01000049">
    <property type="protein sequence ID" value="HJF67596.1"/>
    <property type="molecule type" value="Genomic_DNA"/>
</dbReference>